<dbReference type="PANTHER" id="PTHR42085:SF2">
    <property type="entry name" value="F-BOX DOMAIN-CONTAINING PROTEIN"/>
    <property type="match status" value="1"/>
</dbReference>
<dbReference type="EMBL" id="JAVHJV010000007">
    <property type="protein sequence ID" value="KAK5940943.1"/>
    <property type="molecule type" value="Genomic_DNA"/>
</dbReference>
<proteinExistence type="predicted"/>
<gene>
    <name evidence="1" type="ORF">PMZ80_006220</name>
</gene>
<reference evidence="1 2" key="1">
    <citation type="journal article" date="2023" name="Res Sq">
        <title>Genomic and morphological characterization of Knufia obscura isolated from the Mars 2020 spacecraft assembly facility.</title>
        <authorList>
            <person name="Chander A.M."/>
            <person name="Teixeira M.M."/>
            <person name="Singh N.K."/>
            <person name="Williams M.P."/>
            <person name="Parker C.W."/>
            <person name="Leo P."/>
            <person name="Stajich J.E."/>
            <person name="Torok T."/>
            <person name="Tighe S."/>
            <person name="Mason C.E."/>
            <person name="Venkateswaran K."/>
        </authorList>
    </citation>
    <scope>NUCLEOTIDE SEQUENCE [LARGE SCALE GENOMIC DNA]</scope>
    <source>
        <strain evidence="1 2">CCFEE 5817</strain>
    </source>
</reference>
<evidence type="ECO:0000313" key="1">
    <source>
        <dbReference type="EMBL" id="KAK5940943.1"/>
    </source>
</evidence>
<organism evidence="1 2">
    <name type="scientific">Knufia obscura</name>
    <dbReference type="NCBI Taxonomy" id="1635080"/>
    <lineage>
        <taxon>Eukaryota</taxon>
        <taxon>Fungi</taxon>
        <taxon>Dikarya</taxon>
        <taxon>Ascomycota</taxon>
        <taxon>Pezizomycotina</taxon>
        <taxon>Eurotiomycetes</taxon>
        <taxon>Chaetothyriomycetidae</taxon>
        <taxon>Chaetothyriales</taxon>
        <taxon>Trichomeriaceae</taxon>
        <taxon>Knufia</taxon>
    </lineage>
</organism>
<comment type="caution">
    <text evidence="1">The sequence shown here is derived from an EMBL/GenBank/DDBJ whole genome shotgun (WGS) entry which is preliminary data.</text>
</comment>
<dbReference type="InterPro" id="IPR038883">
    <property type="entry name" value="AN11006-like"/>
</dbReference>
<evidence type="ECO:0000313" key="2">
    <source>
        <dbReference type="Proteomes" id="UP001334248"/>
    </source>
</evidence>
<protein>
    <submittedName>
        <fullName evidence="1">Uncharacterized protein</fullName>
    </submittedName>
</protein>
<dbReference type="GeneID" id="89999669"/>
<keyword evidence="2" id="KW-1185">Reference proteome</keyword>
<dbReference type="PANTHER" id="PTHR42085">
    <property type="entry name" value="F-BOX DOMAIN-CONTAINING PROTEIN"/>
    <property type="match status" value="1"/>
</dbReference>
<accession>A0ABR0RL50</accession>
<sequence length="630" mass="71114">MSCGDGVLPITRYFPILRPKRKNQTTFFSLPPAIRKRIYRFSGIIRQCPIDLNSAKLWKYDYTSDSEAEDEDESRTLLEDYTTSYKCYFRNYLGHPAPSDASFDRNLHHDLCDVLPLGLLLTCWAIHNEIMPMLYGSNHFLVSASTEESLLPLMTLGSKALSHLESLTMVLPQIATHDNTGYISDFLSALKSCLRALGRHISSKLKLHIVLHQAHGVGATTILELFDLLFTTSRKEHRLQECAIRLKGYPNKMRKAILETCATHLRTAPQRTQVYFSRFPELPVELQRTVISFAVLGAHTSWSSHPVQNHTQGSADSYSIMLWSRGYVKPDPTCCGTCSALRTDIGLGDLDVDEQDITTCFCSAVSASYSTMCTCSNTYLNLMLVNRTIGQMATDFLYRNKSFVLSTFTSRLRRPPALDETLVSRFLDRTPSQYHHSIRHLHLRLDDLNYLRFMAPFTPIDFEAGFIVPFSKCLTTIGASLDVRKLTLTIDLTPVMAHQLHTASFDNHGVLQNSLVPPPANAAAIYSDALALFRRMARSVAKDLPHLKDLWIYLGYPLLSQGSYATREEVAQELEQMVKGPDYDAYARGRPRFEPWVSARKHKRHAFCLPGGCLPGEGPDLRQFNWVDGG</sequence>
<name>A0ABR0RL50_9EURO</name>
<dbReference type="RefSeq" id="XP_064729033.1">
    <property type="nucleotide sequence ID" value="XM_064874633.1"/>
</dbReference>
<dbReference type="Proteomes" id="UP001334248">
    <property type="component" value="Unassembled WGS sequence"/>
</dbReference>